<dbReference type="FunFam" id="3.80.10.10:FF:000276">
    <property type="entry name" value="F-box/LRR-repeat protein 3"/>
    <property type="match status" value="1"/>
</dbReference>
<organism evidence="2 3">
    <name type="scientific">Adiantum capillus-veneris</name>
    <name type="common">Maidenhair fern</name>
    <dbReference type="NCBI Taxonomy" id="13818"/>
    <lineage>
        <taxon>Eukaryota</taxon>
        <taxon>Viridiplantae</taxon>
        <taxon>Streptophyta</taxon>
        <taxon>Embryophyta</taxon>
        <taxon>Tracheophyta</taxon>
        <taxon>Polypodiopsida</taxon>
        <taxon>Polypodiidae</taxon>
        <taxon>Polypodiales</taxon>
        <taxon>Pteridineae</taxon>
        <taxon>Pteridaceae</taxon>
        <taxon>Vittarioideae</taxon>
        <taxon>Adiantum</taxon>
    </lineage>
</organism>
<sequence>MASFLRTETVHVAHPKVKVFCRYVPEICCRSIKSMSILDILHDSILLNIQERLSHPLDLQSWALSCKRFYALEAGSRRHLSLLRLHTFPVLAQRYPSLQHLDLSSCTFVSDEGLGYVALSVGKRLLSLNLSSVCTFTYLGLILLAKECISLLHLDLSKCLQVGELGIMALAHIHTLQSLKLNGCVEVSDSSLAFLAFHCRRLRSLCLKWCIRITDGALFTIGAYCLSLQELDVSYTEITNASLSAICKLRSLEKLRMVACSQPDDEGLLCLRNGSRSLQTLDVSRCRNISYGGIMELANGEFPLKHIMMSYCYPVADPLLQSFANLKALHSIRFDGCDMNAVDLGMIGKWCKNLEGISLSKCKGVTDLGLSAAVAGCPNLKSIDLTCCREVTDIGLSSIASSCKGLVSLKLESCGNFTEHGLQMLCSSCELLEELDVTDSGLNDAGLKGIARCNRLKALKLGVCEEIHDTGLSYIASNCLDLRELDLYRSVEISDAGISEICSQCTKLTSLNMSYCTKVTDAGLSALARLQDLRVLELRGCTKLSSIGLFAVAKNCRNLLQLDLKRCTSIEEYVPLVLAQYCQNLRQVTLSYCSATDEGVVALAKGRCMQKMSLVHVRNVSVLGFSKLLVAGESLKKVKLPVHLGNSLPQQLIEQVENRGCKFQWMEKL</sequence>
<dbReference type="Proteomes" id="UP000886520">
    <property type="component" value="Chromosome 9"/>
</dbReference>
<dbReference type="InterPro" id="IPR001611">
    <property type="entry name" value="Leu-rich_rpt"/>
</dbReference>
<evidence type="ECO:0000313" key="2">
    <source>
        <dbReference type="EMBL" id="KAI5075317.1"/>
    </source>
</evidence>
<dbReference type="EMBL" id="JABFUD020000009">
    <property type="protein sequence ID" value="KAI5075317.1"/>
    <property type="molecule type" value="Genomic_DNA"/>
</dbReference>
<reference evidence="2" key="1">
    <citation type="submission" date="2021-01" db="EMBL/GenBank/DDBJ databases">
        <title>Adiantum capillus-veneris genome.</title>
        <authorList>
            <person name="Fang Y."/>
            <person name="Liao Q."/>
        </authorList>
    </citation>
    <scope>NUCLEOTIDE SEQUENCE</scope>
    <source>
        <strain evidence="2">H3</strain>
        <tissue evidence="2">Leaf</tissue>
    </source>
</reference>
<dbReference type="AlphaFoldDB" id="A0A9D4UX07"/>
<dbReference type="GO" id="GO:0019005">
    <property type="term" value="C:SCF ubiquitin ligase complex"/>
    <property type="evidence" value="ECO:0007669"/>
    <property type="project" value="TreeGrafter"/>
</dbReference>
<dbReference type="Pfam" id="PF25372">
    <property type="entry name" value="DUF7885"/>
    <property type="match status" value="3"/>
</dbReference>
<feature type="domain" description="F-box/LRR-repeat protein 15-like leucin rich repeat" evidence="1">
    <location>
        <begin position="97"/>
        <end position="223"/>
    </location>
</feature>
<comment type="caution">
    <text evidence="2">The sequence shown here is derived from an EMBL/GenBank/DDBJ whole genome shotgun (WGS) entry which is preliminary data.</text>
</comment>
<dbReference type="PANTHER" id="PTHR13318">
    <property type="entry name" value="PARTNER OF PAIRED, ISOFORM B-RELATED"/>
    <property type="match status" value="1"/>
</dbReference>
<dbReference type="SMART" id="SM00367">
    <property type="entry name" value="LRR_CC"/>
    <property type="match status" value="13"/>
</dbReference>
<accession>A0A9D4UX07</accession>
<feature type="domain" description="F-box/LRR-repeat protein 15-like leucin rich repeat" evidence="1">
    <location>
        <begin position="344"/>
        <end position="475"/>
    </location>
</feature>
<dbReference type="SUPFAM" id="SSF52047">
    <property type="entry name" value="RNI-like"/>
    <property type="match status" value="3"/>
</dbReference>
<dbReference type="Pfam" id="PF13516">
    <property type="entry name" value="LRR_6"/>
    <property type="match status" value="3"/>
</dbReference>
<dbReference type="GO" id="GO:0031146">
    <property type="term" value="P:SCF-dependent proteasomal ubiquitin-dependent protein catabolic process"/>
    <property type="evidence" value="ECO:0007669"/>
    <property type="project" value="TreeGrafter"/>
</dbReference>
<dbReference type="InterPro" id="IPR032675">
    <property type="entry name" value="LRR_dom_sf"/>
</dbReference>
<evidence type="ECO:0000313" key="3">
    <source>
        <dbReference type="Proteomes" id="UP000886520"/>
    </source>
</evidence>
<dbReference type="InterPro" id="IPR006553">
    <property type="entry name" value="Leu-rich_rpt_Cys-con_subtyp"/>
</dbReference>
<protein>
    <recommendedName>
        <fullName evidence="1">F-box/LRR-repeat protein 15-like leucin rich repeat domain-containing protein</fullName>
    </recommendedName>
</protein>
<proteinExistence type="predicted"/>
<name>A0A9D4UX07_ADICA</name>
<feature type="domain" description="F-box/LRR-repeat protein 15-like leucin rich repeat" evidence="1">
    <location>
        <begin position="477"/>
        <end position="550"/>
    </location>
</feature>
<gene>
    <name evidence="2" type="ORF">GOP47_0009393</name>
</gene>
<dbReference type="OrthoDB" id="550575at2759"/>
<evidence type="ECO:0000259" key="1">
    <source>
        <dbReference type="Pfam" id="PF25372"/>
    </source>
</evidence>
<keyword evidence="3" id="KW-1185">Reference proteome</keyword>
<dbReference type="PANTHER" id="PTHR13318:SF105">
    <property type="entry name" value="F-BOX_LRR-REPEAT PROTEIN 3"/>
    <property type="match status" value="1"/>
</dbReference>
<dbReference type="Gene3D" id="3.80.10.10">
    <property type="entry name" value="Ribonuclease Inhibitor"/>
    <property type="match status" value="4"/>
</dbReference>
<dbReference type="InterPro" id="IPR057207">
    <property type="entry name" value="FBXL15_LRR"/>
</dbReference>